<name>A0AAV8RLH6_ENSVE</name>
<sequence length="130" mass="15096">MVIGYSFFVGAVEAQIWKEVCTQRSHRRQPDAVSSSEDALPRFLHLHPPHPSAMAELPKLSLPQWSSMTMVMITTKERKGKAARGEEEERHELSWLRCTVSHALWWLVFSVSDHDPRVWLRRRWGPAKLP</sequence>
<evidence type="ECO:0000313" key="1">
    <source>
        <dbReference type="EMBL" id="KAJ8505622.1"/>
    </source>
</evidence>
<proteinExistence type="predicted"/>
<keyword evidence="2" id="KW-1185">Reference proteome</keyword>
<gene>
    <name evidence="1" type="ORF">OPV22_006508</name>
</gene>
<reference evidence="1 2" key="1">
    <citation type="submission" date="2022-12" db="EMBL/GenBank/DDBJ databases">
        <title>Chromosome-scale assembly of the Ensete ventricosum genome.</title>
        <authorList>
            <person name="Dussert Y."/>
            <person name="Stocks J."/>
            <person name="Wendawek A."/>
            <person name="Woldeyes F."/>
            <person name="Nichols R.A."/>
            <person name="Borrell J.S."/>
        </authorList>
    </citation>
    <scope>NUCLEOTIDE SEQUENCE [LARGE SCALE GENOMIC DNA]</scope>
    <source>
        <strain evidence="2">cv. Maze</strain>
        <tissue evidence="1">Seeds</tissue>
    </source>
</reference>
<evidence type="ECO:0000313" key="2">
    <source>
        <dbReference type="Proteomes" id="UP001222027"/>
    </source>
</evidence>
<protein>
    <submittedName>
        <fullName evidence="1">Uncharacterized protein</fullName>
    </submittedName>
</protein>
<dbReference type="EMBL" id="JAQQAF010000002">
    <property type="protein sequence ID" value="KAJ8505622.1"/>
    <property type="molecule type" value="Genomic_DNA"/>
</dbReference>
<dbReference type="Proteomes" id="UP001222027">
    <property type="component" value="Unassembled WGS sequence"/>
</dbReference>
<organism evidence="1 2">
    <name type="scientific">Ensete ventricosum</name>
    <name type="common">Abyssinian banana</name>
    <name type="synonym">Musa ensete</name>
    <dbReference type="NCBI Taxonomy" id="4639"/>
    <lineage>
        <taxon>Eukaryota</taxon>
        <taxon>Viridiplantae</taxon>
        <taxon>Streptophyta</taxon>
        <taxon>Embryophyta</taxon>
        <taxon>Tracheophyta</taxon>
        <taxon>Spermatophyta</taxon>
        <taxon>Magnoliopsida</taxon>
        <taxon>Liliopsida</taxon>
        <taxon>Zingiberales</taxon>
        <taxon>Musaceae</taxon>
        <taxon>Ensete</taxon>
    </lineage>
</organism>
<comment type="caution">
    <text evidence="1">The sequence shown here is derived from an EMBL/GenBank/DDBJ whole genome shotgun (WGS) entry which is preliminary data.</text>
</comment>
<dbReference type="AlphaFoldDB" id="A0AAV8RLH6"/>
<accession>A0AAV8RLH6</accession>